<evidence type="ECO:0000256" key="4">
    <source>
        <dbReference type="RuleBase" id="RU000411"/>
    </source>
</evidence>
<feature type="domain" description="Serpin" evidence="5">
    <location>
        <begin position="20"/>
        <end position="385"/>
    </location>
</feature>
<keyword evidence="3" id="KW-0722">Serine protease inhibitor</keyword>
<keyword evidence="2" id="KW-0646">Protease inhibitor</keyword>
<sequence>MASTQDFTTEILQGNGAFASKIYQILSRTPGNVFFSPFSLHVVIAMAYQGSGTVTLETIQKVLQIPDPLSTAIGYQEITRNLTRLKKVVLHTAFKIYLREERELLPSFQNTVKECFRSEVEALDFDQTSGSVKEINKWVAEKTHGKIKDMVNAELVASTTLFLLNAIYFKGDWDETFSKSKTKKRDFYLNGSDMVKVQMMKGRKTGRVGTNDQLKSEILALPYEGGQVYMVILLPREKNGIGDLEAALSEIDHSRILSGLHAKTLDVYLPKFKFETTMDMDDYIKEVGLEVIYDQDEADFKGMIELKEYENLFVTKILQKACIDVNEKGSEAAAASVVSVSVKISHPPPKPRFDKFVVDHPAVFMIVAGKGEATNILFYGRLSQPKY</sequence>
<dbReference type="InterPro" id="IPR000215">
    <property type="entry name" value="Serpin_fam"/>
</dbReference>
<dbReference type="InterPro" id="IPR042185">
    <property type="entry name" value="Serpin_sf_2"/>
</dbReference>
<evidence type="ECO:0000313" key="7">
    <source>
        <dbReference type="Proteomes" id="UP001168821"/>
    </source>
</evidence>
<dbReference type="SUPFAM" id="SSF56574">
    <property type="entry name" value="Serpins"/>
    <property type="match status" value="1"/>
</dbReference>
<evidence type="ECO:0000313" key="6">
    <source>
        <dbReference type="EMBL" id="KAJ3657120.1"/>
    </source>
</evidence>
<dbReference type="AlphaFoldDB" id="A0AA38II58"/>
<protein>
    <recommendedName>
        <fullName evidence="5">Serpin domain-containing protein</fullName>
    </recommendedName>
</protein>
<dbReference type="SMART" id="SM00093">
    <property type="entry name" value="SERPIN"/>
    <property type="match status" value="1"/>
</dbReference>
<dbReference type="Gene3D" id="3.30.497.10">
    <property type="entry name" value="Antithrombin, subunit I, domain 2"/>
    <property type="match status" value="1"/>
</dbReference>
<name>A0AA38II58_9CUCU</name>
<dbReference type="InterPro" id="IPR023796">
    <property type="entry name" value="Serpin_dom"/>
</dbReference>
<keyword evidence="7" id="KW-1185">Reference proteome</keyword>
<dbReference type="Pfam" id="PF00079">
    <property type="entry name" value="Serpin"/>
    <property type="match status" value="1"/>
</dbReference>
<comment type="caution">
    <text evidence="6">The sequence shown here is derived from an EMBL/GenBank/DDBJ whole genome shotgun (WGS) entry which is preliminary data.</text>
</comment>
<dbReference type="InterPro" id="IPR042178">
    <property type="entry name" value="Serpin_sf_1"/>
</dbReference>
<accession>A0AA38II58</accession>
<organism evidence="6 7">
    <name type="scientific">Zophobas morio</name>
    <dbReference type="NCBI Taxonomy" id="2755281"/>
    <lineage>
        <taxon>Eukaryota</taxon>
        <taxon>Metazoa</taxon>
        <taxon>Ecdysozoa</taxon>
        <taxon>Arthropoda</taxon>
        <taxon>Hexapoda</taxon>
        <taxon>Insecta</taxon>
        <taxon>Pterygota</taxon>
        <taxon>Neoptera</taxon>
        <taxon>Endopterygota</taxon>
        <taxon>Coleoptera</taxon>
        <taxon>Polyphaga</taxon>
        <taxon>Cucujiformia</taxon>
        <taxon>Tenebrionidae</taxon>
        <taxon>Zophobas</taxon>
    </lineage>
</organism>
<evidence type="ECO:0000256" key="2">
    <source>
        <dbReference type="ARBA" id="ARBA00022690"/>
    </source>
</evidence>
<dbReference type="Proteomes" id="UP001168821">
    <property type="component" value="Unassembled WGS sequence"/>
</dbReference>
<gene>
    <name evidence="6" type="ORF">Zmor_016148</name>
</gene>
<comment type="similarity">
    <text evidence="1 4">Belongs to the serpin family.</text>
</comment>
<dbReference type="PANTHER" id="PTHR11461">
    <property type="entry name" value="SERINE PROTEASE INHIBITOR, SERPIN"/>
    <property type="match status" value="1"/>
</dbReference>
<dbReference type="PANTHER" id="PTHR11461:SF211">
    <property type="entry name" value="GH10112P-RELATED"/>
    <property type="match status" value="1"/>
</dbReference>
<evidence type="ECO:0000256" key="1">
    <source>
        <dbReference type="ARBA" id="ARBA00009500"/>
    </source>
</evidence>
<dbReference type="EMBL" id="JALNTZ010000004">
    <property type="protein sequence ID" value="KAJ3657120.1"/>
    <property type="molecule type" value="Genomic_DNA"/>
</dbReference>
<dbReference type="InterPro" id="IPR036186">
    <property type="entry name" value="Serpin_sf"/>
</dbReference>
<dbReference type="GO" id="GO:0005615">
    <property type="term" value="C:extracellular space"/>
    <property type="evidence" value="ECO:0007669"/>
    <property type="project" value="InterPro"/>
</dbReference>
<dbReference type="CDD" id="cd19601">
    <property type="entry name" value="serpin42Da-like"/>
    <property type="match status" value="1"/>
</dbReference>
<dbReference type="GO" id="GO:0004867">
    <property type="term" value="F:serine-type endopeptidase inhibitor activity"/>
    <property type="evidence" value="ECO:0007669"/>
    <property type="project" value="UniProtKB-KW"/>
</dbReference>
<dbReference type="Gene3D" id="2.30.39.10">
    <property type="entry name" value="Alpha-1-antitrypsin, domain 1"/>
    <property type="match status" value="1"/>
</dbReference>
<reference evidence="6" key="1">
    <citation type="journal article" date="2023" name="G3 (Bethesda)">
        <title>Whole genome assemblies of Zophobas morio and Tenebrio molitor.</title>
        <authorList>
            <person name="Kaur S."/>
            <person name="Stinson S.A."/>
            <person name="diCenzo G.C."/>
        </authorList>
    </citation>
    <scope>NUCLEOTIDE SEQUENCE</scope>
    <source>
        <strain evidence="6">QUZm001</strain>
    </source>
</reference>
<evidence type="ECO:0000259" key="5">
    <source>
        <dbReference type="SMART" id="SM00093"/>
    </source>
</evidence>
<evidence type="ECO:0000256" key="3">
    <source>
        <dbReference type="ARBA" id="ARBA00022900"/>
    </source>
</evidence>
<proteinExistence type="inferred from homology"/>